<proteinExistence type="predicted"/>
<reference evidence="1 2" key="1">
    <citation type="journal article" date="2015" name="Genome Biol.">
        <title>Comparative genomics of Steinernema reveals deeply conserved gene regulatory networks.</title>
        <authorList>
            <person name="Dillman A.R."/>
            <person name="Macchietto M."/>
            <person name="Porter C.F."/>
            <person name="Rogers A."/>
            <person name="Williams B."/>
            <person name="Antoshechkin I."/>
            <person name="Lee M.M."/>
            <person name="Goodwin Z."/>
            <person name="Lu X."/>
            <person name="Lewis E.E."/>
            <person name="Goodrich-Blair H."/>
            <person name="Stock S.P."/>
            <person name="Adams B.J."/>
            <person name="Sternberg P.W."/>
            <person name="Mortazavi A."/>
        </authorList>
    </citation>
    <scope>NUCLEOTIDE SEQUENCE [LARGE SCALE GENOMIC DNA]</scope>
    <source>
        <strain evidence="1 2">ALL</strain>
    </source>
</reference>
<organism evidence="1 2">
    <name type="scientific">Steinernema carpocapsae</name>
    <name type="common">Entomopathogenic nematode</name>
    <dbReference type="NCBI Taxonomy" id="34508"/>
    <lineage>
        <taxon>Eukaryota</taxon>
        <taxon>Metazoa</taxon>
        <taxon>Ecdysozoa</taxon>
        <taxon>Nematoda</taxon>
        <taxon>Chromadorea</taxon>
        <taxon>Rhabditida</taxon>
        <taxon>Tylenchina</taxon>
        <taxon>Panagrolaimomorpha</taxon>
        <taxon>Strongyloidoidea</taxon>
        <taxon>Steinernematidae</taxon>
        <taxon>Steinernema</taxon>
    </lineage>
</organism>
<dbReference type="AlphaFoldDB" id="A0A4U5M6P8"/>
<accession>A0A4U5M6P8</accession>
<keyword evidence="2" id="KW-1185">Reference proteome</keyword>
<gene>
    <name evidence="1" type="ORF">L596_025062</name>
</gene>
<sequence>MGAFGAPWKERFATSLLSAPQNLAVLCTAMIGSPLPAPMWFEASIWSENVQNQCNEIKVLKRLPKSHQTFRGRINL</sequence>
<comment type="caution">
    <text evidence="1">The sequence shown here is derived from an EMBL/GenBank/DDBJ whole genome shotgun (WGS) entry which is preliminary data.</text>
</comment>
<dbReference type="Proteomes" id="UP000298663">
    <property type="component" value="Unassembled WGS sequence"/>
</dbReference>
<dbReference type="EMBL" id="AZBU02000009">
    <property type="protein sequence ID" value="TKR64550.1"/>
    <property type="molecule type" value="Genomic_DNA"/>
</dbReference>
<evidence type="ECO:0000313" key="2">
    <source>
        <dbReference type="Proteomes" id="UP000298663"/>
    </source>
</evidence>
<name>A0A4U5M6P8_STECR</name>
<reference evidence="1 2" key="2">
    <citation type="journal article" date="2019" name="G3 (Bethesda)">
        <title>Hybrid Assembly of the Genome of the Entomopathogenic Nematode Steinernema carpocapsae Identifies the X-Chromosome.</title>
        <authorList>
            <person name="Serra L."/>
            <person name="Macchietto M."/>
            <person name="Macias-Munoz A."/>
            <person name="McGill C.J."/>
            <person name="Rodriguez I.M."/>
            <person name="Rodriguez B."/>
            <person name="Murad R."/>
            <person name="Mortazavi A."/>
        </authorList>
    </citation>
    <scope>NUCLEOTIDE SEQUENCE [LARGE SCALE GENOMIC DNA]</scope>
    <source>
        <strain evidence="1 2">ALL</strain>
    </source>
</reference>
<evidence type="ECO:0000313" key="1">
    <source>
        <dbReference type="EMBL" id="TKR64550.1"/>
    </source>
</evidence>
<protein>
    <submittedName>
        <fullName evidence="1">Uncharacterized protein</fullName>
    </submittedName>
</protein>